<evidence type="ECO:0000256" key="10">
    <source>
        <dbReference type="ARBA" id="ARBA00073362"/>
    </source>
</evidence>
<dbReference type="EC" id="1.1.1.79" evidence="8"/>
<evidence type="ECO:0000313" key="14">
    <source>
        <dbReference type="EMBL" id="PWC17377.1"/>
    </source>
</evidence>
<dbReference type="Proteomes" id="UP000296159">
    <property type="component" value="Unassembled WGS sequence"/>
</dbReference>
<evidence type="ECO:0000256" key="7">
    <source>
        <dbReference type="ARBA" id="ARBA00061278"/>
    </source>
</evidence>
<evidence type="ECO:0000256" key="1">
    <source>
        <dbReference type="ARBA" id="ARBA00022857"/>
    </source>
</evidence>
<dbReference type="GO" id="GO:0030267">
    <property type="term" value="F:glyoxylate reductase (NADPH) activity"/>
    <property type="evidence" value="ECO:0007669"/>
    <property type="project" value="UniProtKB-EC"/>
</dbReference>
<name>A0A2U1U6W2_9GAMM</name>
<gene>
    <name evidence="14" type="ORF">DDT56_07610</name>
</gene>
<dbReference type="GO" id="GO:0051287">
    <property type="term" value="F:NAD binding"/>
    <property type="evidence" value="ECO:0007669"/>
    <property type="project" value="InterPro"/>
</dbReference>
<comment type="catalytic activity">
    <reaction evidence="6">
        <text>glycolate + NADP(+) = glyoxylate + NADPH + H(+)</text>
        <dbReference type="Rhea" id="RHEA:10992"/>
        <dbReference type="ChEBI" id="CHEBI:15378"/>
        <dbReference type="ChEBI" id="CHEBI:29805"/>
        <dbReference type="ChEBI" id="CHEBI:36655"/>
        <dbReference type="ChEBI" id="CHEBI:57783"/>
        <dbReference type="ChEBI" id="CHEBI:58349"/>
        <dbReference type="EC" id="1.1.1.79"/>
    </reaction>
</comment>
<dbReference type="Pfam" id="PF00389">
    <property type="entry name" value="2-Hacid_dh"/>
    <property type="match status" value="1"/>
</dbReference>
<dbReference type="InterPro" id="IPR036291">
    <property type="entry name" value="NAD(P)-bd_dom_sf"/>
</dbReference>
<proteinExistence type="inferred from homology"/>
<dbReference type="PANTHER" id="PTHR10996:SF283">
    <property type="entry name" value="GLYOXYLATE_HYDROXYPYRUVATE REDUCTASE B"/>
    <property type="match status" value="1"/>
</dbReference>
<reference evidence="14 15" key="1">
    <citation type="submission" date="2018-04" db="EMBL/GenBank/DDBJ databases">
        <title>Brenneria corticis sp.nov.</title>
        <authorList>
            <person name="Li Y."/>
        </authorList>
    </citation>
    <scope>NUCLEOTIDE SEQUENCE [LARGE SCALE GENOMIC DNA]</scope>
    <source>
        <strain evidence="14 15">CFCC 11842</strain>
    </source>
</reference>
<dbReference type="InterPro" id="IPR029753">
    <property type="entry name" value="D-isomer_DH_CS"/>
</dbReference>
<dbReference type="InterPro" id="IPR029752">
    <property type="entry name" value="D-isomer_DH_CS1"/>
</dbReference>
<comment type="catalytic activity">
    <reaction evidence="5">
        <text>(R)-glycerate + NADP(+) = 3-hydroxypyruvate + NADPH + H(+)</text>
        <dbReference type="Rhea" id="RHEA:18657"/>
        <dbReference type="ChEBI" id="CHEBI:15378"/>
        <dbReference type="ChEBI" id="CHEBI:16659"/>
        <dbReference type="ChEBI" id="CHEBI:17180"/>
        <dbReference type="ChEBI" id="CHEBI:57783"/>
        <dbReference type="ChEBI" id="CHEBI:58349"/>
        <dbReference type="EC" id="1.1.1.81"/>
    </reaction>
</comment>
<dbReference type="FunFam" id="3.40.50.720:FF:000026">
    <property type="entry name" value="Glyoxylate/hydroxypyruvate reductase B"/>
    <property type="match status" value="1"/>
</dbReference>
<dbReference type="GO" id="GO:0008465">
    <property type="term" value="F:hydroxypyruvate reductase (NADH) activity"/>
    <property type="evidence" value="ECO:0007669"/>
    <property type="project" value="RHEA"/>
</dbReference>
<keyword evidence="3" id="KW-0520">NAD</keyword>
<dbReference type="EC" id="1.1.1.81" evidence="9"/>
<dbReference type="PROSITE" id="PS00065">
    <property type="entry name" value="D_2_HYDROXYACID_DH_1"/>
    <property type="match status" value="1"/>
</dbReference>
<sequence>MKPHVVLYKNIPADQMARLQEHCNLTFFDGVTAENRDDFIRALQQAEGLIGASCPITAAYLDRAPRLRAISTISVGVDQFSVPDLTDRGIFLMHTPGVLTETTADTIFLLVLNSARRAIEMAELVKQGRWTRSIGADCYGTDVNGKTIGILGMGRIGYAVAKRAHAGFGMSVLYYNDVAHPLAEQTLHARRRDLDELLAQSDFVCVVLPLLPETTKFIGKEQLRKMKSSAFLINGSRGKIVDQAALIEALQQGVIRGAGLDVFEQEPLPADSPLLSLPNVVALPHIGSATHETRYAMVRCAVDNLFAALQGDVAQNCVNPTARVGG</sequence>
<evidence type="ECO:0000256" key="3">
    <source>
        <dbReference type="ARBA" id="ARBA00023027"/>
    </source>
</evidence>
<evidence type="ECO:0000256" key="6">
    <source>
        <dbReference type="ARBA" id="ARBA00052769"/>
    </source>
</evidence>
<comment type="catalytic activity">
    <reaction evidence="4">
        <text>(R)-glycerate + NAD(+) = 3-hydroxypyruvate + NADH + H(+)</text>
        <dbReference type="Rhea" id="RHEA:17905"/>
        <dbReference type="ChEBI" id="CHEBI:15378"/>
        <dbReference type="ChEBI" id="CHEBI:16659"/>
        <dbReference type="ChEBI" id="CHEBI:17180"/>
        <dbReference type="ChEBI" id="CHEBI:57540"/>
        <dbReference type="ChEBI" id="CHEBI:57945"/>
        <dbReference type="EC" id="1.1.1.81"/>
    </reaction>
</comment>
<comment type="similarity">
    <text evidence="7">Belongs to the D-isomer specific 2-hydroxyacid dehydrogenase family. GhrB subfamily.</text>
</comment>
<dbReference type="AlphaFoldDB" id="A0A2U1U6W2"/>
<evidence type="ECO:0000313" key="15">
    <source>
        <dbReference type="Proteomes" id="UP000296159"/>
    </source>
</evidence>
<dbReference type="EMBL" id="QDKH01000007">
    <property type="protein sequence ID" value="PWC17377.1"/>
    <property type="molecule type" value="Genomic_DNA"/>
</dbReference>
<dbReference type="GO" id="GO:0005829">
    <property type="term" value="C:cytosol"/>
    <property type="evidence" value="ECO:0007669"/>
    <property type="project" value="TreeGrafter"/>
</dbReference>
<dbReference type="InterPro" id="IPR006140">
    <property type="entry name" value="D-isomer_DH_NAD-bd"/>
</dbReference>
<keyword evidence="1" id="KW-0521">NADP</keyword>
<dbReference type="RefSeq" id="WP_136165852.1">
    <property type="nucleotide sequence ID" value="NZ_KZ819075.1"/>
</dbReference>
<protein>
    <recommendedName>
        <fullName evidence="10">Glyoxylate/hydroxypyruvate reductase B</fullName>
        <ecNumber evidence="8">1.1.1.79</ecNumber>
        <ecNumber evidence="9">1.1.1.81</ecNumber>
    </recommendedName>
</protein>
<dbReference type="PROSITE" id="PS00671">
    <property type="entry name" value="D_2_HYDROXYACID_DH_3"/>
    <property type="match status" value="1"/>
</dbReference>
<dbReference type="PANTHER" id="PTHR10996">
    <property type="entry name" value="2-HYDROXYACID DEHYDROGENASE-RELATED"/>
    <property type="match status" value="1"/>
</dbReference>
<feature type="domain" description="D-isomer specific 2-hydroxyacid dehydrogenase NAD-binding" evidence="13">
    <location>
        <begin position="109"/>
        <end position="287"/>
    </location>
</feature>
<dbReference type="SUPFAM" id="SSF51735">
    <property type="entry name" value="NAD(P)-binding Rossmann-fold domains"/>
    <property type="match status" value="1"/>
</dbReference>
<evidence type="ECO:0000259" key="12">
    <source>
        <dbReference type="Pfam" id="PF00389"/>
    </source>
</evidence>
<comment type="caution">
    <text evidence="14">The sequence shown here is derived from an EMBL/GenBank/DDBJ whole genome shotgun (WGS) entry which is preliminary data.</text>
</comment>
<organism evidence="14 15">
    <name type="scientific">Brenneria corticis</name>
    <dbReference type="NCBI Taxonomy" id="2173106"/>
    <lineage>
        <taxon>Bacteria</taxon>
        <taxon>Pseudomonadati</taxon>
        <taxon>Pseudomonadota</taxon>
        <taxon>Gammaproteobacteria</taxon>
        <taxon>Enterobacterales</taxon>
        <taxon>Pectobacteriaceae</taxon>
        <taxon>Brenneria</taxon>
    </lineage>
</organism>
<evidence type="ECO:0000256" key="4">
    <source>
        <dbReference type="ARBA" id="ARBA00051801"/>
    </source>
</evidence>
<evidence type="ECO:0000259" key="13">
    <source>
        <dbReference type="Pfam" id="PF02826"/>
    </source>
</evidence>
<evidence type="ECO:0000256" key="8">
    <source>
        <dbReference type="ARBA" id="ARBA00066661"/>
    </source>
</evidence>
<dbReference type="CDD" id="cd05301">
    <property type="entry name" value="GDH"/>
    <property type="match status" value="1"/>
</dbReference>
<dbReference type="Gene3D" id="3.40.50.720">
    <property type="entry name" value="NAD(P)-binding Rossmann-like Domain"/>
    <property type="match status" value="2"/>
</dbReference>
<dbReference type="Pfam" id="PF02826">
    <property type="entry name" value="2-Hacid_dh_C"/>
    <property type="match status" value="1"/>
</dbReference>
<keyword evidence="2 11" id="KW-0560">Oxidoreductase</keyword>
<keyword evidence="14" id="KW-0670">Pyruvate</keyword>
<feature type="domain" description="D-isomer specific 2-hydroxyacid dehydrogenase catalytic" evidence="12">
    <location>
        <begin position="5"/>
        <end position="319"/>
    </location>
</feature>
<dbReference type="InterPro" id="IPR050223">
    <property type="entry name" value="D-isomer_2-hydroxyacid_DH"/>
</dbReference>
<evidence type="ECO:0000256" key="5">
    <source>
        <dbReference type="ARBA" id="ARBA00052239"/>
    </source>
</evidence>
<evidence type="ECO:0000256" key="9">
    <source>
        <dbReference type="ARBA" id="ARBA00066674"/>
    </source>
</evidence>
<evidence type="ECO:0000256" key="11">
    <source>
        <dbReference type="RuleBase" id="RU003719"/>
    </source>
</evidence>
<dbReference type="SUPFAM" id="SSF52283">
    <property type="entry name" value="Formate/glycerate dehydrogenase catalytic domain-like"/>
    <property type="match status" value="1"/>
</dbReference>
<evidence type="ECO:0000256" key="2">
    <source>
        <dbReference type="ARBA" id="ARBA00023002"/>
    </source>
</evidence>
<dbReference type="InterPro" id="IPR006139">
    <property type="entry name" value="D-isomer_2_OHA_DH_cat_dom"/>
</dbReference>
<dbReference type="GO" id="GO:0120509">
    <property type="term" value="F:hydroxypyruvate reductase (NADPH) activity"/>
    <property type="evidence" value="ECO:0007669"/>
    <property type="project" value="RHEA"/>
</dbReference>
<accession>A0A2U1U6W2</accession>
<keyword evidence="15" id="KW-1185">Reference proteome</keyword>